<organism evidence="1 2">
    <name type="scientific">Maritimibacter alkaliphilus HTCC2654</name>
    <dbReference type="NCBI Taxonomy" id="314271"/>
    <lineage>
        <taxon>Bacteria</taxon>
        <taxon>Pseudomonadati</taxon>
        <taxon>Pseudomonadota</taxon>
        <taxon>Alphaproteobacteria</taxon>
        <taxon>Rhodobacterales</taxon>
        <taxon>Roseobacteraceae</taxon>
        <taxon>Maritimibacter</taxon>
    </lineage>
</organism>
<gene>
    <name evidence="1" type="ORF">RB2654_11833</name>
</gene>
<sequence>MCASGAAAQDWETMETIGGAWDTEWGEVWVFQNGSRYDGNYSEDNGRFWLEFTDHVFEGYWAEDLSDVRCDVEYMGSWYWGRLELSNSDHFPGFLMRWGYCRAPVDRMWAFYERLPDGL</sequence>
<evidence type="ECO:0000313" key="1">
    <source>
        <dbReference type="EMBL" id="EAQ13187.1"/>
    </source>
</evidence>
<name>A3VFS2_9RHOB</name>
<comment type="caution">
    <text evidence="1">The sequence shown here is derived from an EMBL/GenBank/DDBJ whole genome shotgun (WGS) entry which is preliminary data.</text>
</comment>
<dbReference type="AlphaFoldDB" id="A3VFS2"/>
<dbReference type="Proteomes" id="UP000002931">
    <property type="component" value="Unassembled WGS sequence"/>
</dbReference>
<dbReference type="HOGENOM" id="CLU_2058550_0_0_5"/>
<evidence type="ECO:0000313" key="2">
    <source>
        <dbReference type="Proteomes" id="UP000002931"/>
    </source>
</evidence>
<dbReference type="eggNOG" id="ENOG5030IRE">
    <property type="taxonomic scope" value="Bacteria"/>
</dbReference>
<dbReference type="STRING" id="314271.RB2654_11833"/>
<dbReference type="EMBL" id="AAMT01000006">
    <property type="protein sequence ID" value="EAQ13187.1"/>
    <property type="molecule type" value="Genomic_DNA"/>
</dbReference>
<keyword evidence="2" id="KW-1185">Reference proteome</keyword>
<proteinExistence type="predicted"/>
<protein>
    <submittedName>
        <fullName evidence="1">Uncharacterized protein</fullName>
    </submittedName>
</protein>
<accession>A3VFS2</accession>
<reference evidence="1 2" key="1">
    <citation type="journal article" date="2010" name="J. Bacteriol.">
        <title>Genome sequences of Pelagibaca bermudensis HTCC2601T and Maritimibacter alkaliphilus HTCC2654T, the type strains of two marine Roseobacter genera.</title>
        <authorList>
            <person name="Thrash J.C."/>
            <person name="Cho J.C."/>
            <person name="Ferriera S."/>
            <person name="Johnson J."/>
            <person name="Vergin K.L."/>
            <person name="Giovannoni S.J."/>
        </authorList>
    </citation>
    <scope>NUCLEOTIDE SEQUENCE [LARGE SCALE GENOMIC DNA]</scope>
    <source>
        <strain evidence="1 2">HTCC2654</strain>
    </source>
</reference>